<evidence type="ECO:0000256" key="13">
    <source>
        <dbReference type="ARBA" id="ARBA00023295"/>
    </source>
</evidence>
<dbReference type="EC" id="3.2.2.-" evidence="16"/>
<dbReference type="HAMAP" id="MF_03183">
    <property type="entry name" value="Endonuclease_III_Nth"/>
    <property type="match status" value="1"/>
</dbReference>
<dbReference type="Gene3D" id="1.10.340.30">
    <property type="entry name" value="Hypothetical protein, domain 2"/>
    <property type="match status" value="1"/>
</dbReference>
<dbReference type="InterPro" id="IPR003265">
    <property type="entry name" value="HhH-GPD_domain"/>
</dbReference>
<keyword evidence="19" id="KW-1185">Reference proteome</keyword>
<comment type="cofactor">
    <cofactor evidence="1">
        <name>[4Fe-4S] cluster</name>
        <dbReference type="ChEBI" id="CHEBI:49883"/>
    </cofactor>
</comment>
<keyword evidence="9" id="KW-0408">Iron</keyword>
<evidence type="ECO:0000256" key="14">
    <source>
        <dbReference type="ARBA" id="ARBA00044632"/>
    </source>
</evidence>
<dbReference type="Gene3D" id="1.10.1670.10">
    <property type="entry name" value="Helix-hairpin-Helix base-excision DNA repair enzymes (C-terminal)"/>
    <property type="match status" value="1"/>
</dbReference>
<dbReference type="GO" id="GO:0042644">
    <property type="term" value="C:chloroplast nucleoid"/>
    <property type="evidence" value="ECO:0007669"/>
    <property type="project" value="UniProtKB-SubCell"/>
</dbReference>
<keyword evidence="13 16" id="KW-0326">Glycosidase</keyword>
<feature type="domain" description="HhH-GPD" evidence="17">
    <location>
        <begin position="148"/>
        <end position="307"/>
    </location>
</feature>
<name>A0A8T2UJA2_CERRI</name>
<dbReference type="CDD" id="cd00056">
    <property type="entry name" value="ENDO3c"/>
    <property type="match status" value="1"/>
</dbReference>
<evidence type="ECO:0000256" key="5">
    <source>
        <dbReference type="ARBA" id="ARBA00022723"/>
    </source>
</evidence>
<dbReference type="PANTHER" id="PTHR43286">
    <property type="entry name" value="ENDONUCLEASE III-LIKE PROTEIN 1"/>
    <property type="match status" value="1"/>
</dbReference>
<evidence type="ECO:0000256" key="1">
    <source>
        <dbReference type="ARBA" id="ARBA00001966"/>
    </source>
</evidence>
<keyword evidence="4" id="KW-0004">4Fe-4S</keyword>
<keyword evidence="6 16" id="KW-0227">DNA damage</keyword>
<dbReference type="GO" id="GO:0140078">
    <property type="term" value="F:class I DNA-(apurinic or apyrimidinic site) endonuclease activity"/>
    <property type="evidence" value="ECO:0007669"/>
    <property type="project" value="UniProtKB-EC"/>
</dbReference>
<comment type="subcellular location">
    <subcellularLocation>
        <location evidence="2">Plastid</location>
        <location evidence="2">Chloroplast stroma</location>
        <location evidence="2">Chloroplast nucleoid</location>
    </subcellularLocation>
</comment>
<accession>A0A8T2UJA2</accession>
<dbReference type="InterPro" id="IPR003651">
    <property type="entry name" value="Endonuclease3_FeS-loop_motif"/>
</dbReference>
<keyword evidence="7 16" id="KW-0378">Hydrolase</keyword>
<dbReference type="InterPro" id="IPR030841">
    <property type="entry name" value="NTH1"/>
</dbReference>
<dbReference type="AlphaFoldDB" id="A0A8T2UJA2"/>
<keyword evidence="5" id="KW-0479">Metal-binding</keyword>
<dbReference type="FunFam" id="1.10.1670.10:FF:000003">
    <property type="entry name" value="Endonuclease III homolog"/>
    <property type="match status" value="1"/>
</dbReference>
<evidence type="ECO:0000256" key="10">
    <source>
        <dbReference type="ARBA" id="ARBA00023014"/>
    </source>
</evidence>
<evidence type="ECO:0000256" key="7">
    <source>
        <dbReference type="ARBA" id="ARBA00022801"/>
    </source>
</evidence>
<dbReference type="GO" id="GO:0051539">
    <property type="term" value="F:4 iron, 4 sulfur cluster binding"/>
    <property type="evidence" value="ECO:0007669"/>
    <property type="project" value="UniProtKB-KW"/>
</dbReference>
<dbReference type="GO" id="GO:0003677">
    <property type="term" value="F:DNA binding"/>
    <property type="evidence" value="ECO:0007669"/>
    <property type="project" value="UniProtKB-UniRule"/>
</dbReference>
<dbReference type="InterPro" id="IPR023170">
    <property type="entry name" value="HhH_base_excis_C"/>
</dbReference>
<comment type="catalytic activity">
    <reaction evidence="14 16">
        <text>2'-deoxyribonucleotide-(2'-deoxyribose 5'-phosphate)-2'-deoxyribonucleotide-DNA = a 3'-end 2'-deoxyribonucleotide-(2,3-dehydro-2,3-deoxyribose 5'-phosphate)-DNA + a 5'-end 5'-phospho-2'-deoxyribonucleoside-DNA + H(+)</text>
        <dbReference type="Rhea" id="RHEA:66592"/>
        <dbReference type="Rhea" id="RHEA-COMP:13180"/>
        <dbReference type="Rhea" id="RHEA-COMP:16897"/>
        <dbReference type="Rhea" id="RHEA-COMP:17067"/>
        <dbReference type="ChEBI" id="CHEBI:15378"/>
        <dbReference type="ChEBI" id="CHEBI:136412"/>
        <dbReference type="ChEBI" id="CHEBI:157695"/>
        <dbReference type="ChEBI" id="CHEBI:167181"/>
        <dbReference type="EC" id="4.2.99.18"/>
    </reaction>
</comment>
<reference evidence="18" key="1">
    <citation type="submission" date="2021-08" db="EMBL/GenBank/DDBJ databases">
        <title>WGS assembly of Ceratopteris richardii.</title>
        <authorList>
            <person name="Marchant D.B."/>
            <person name="Chen G."/>
            <person name="Jenkins J."/>
            <person name="Shu S."/>
            <person name="Leebens-Mack J."/>
            <person name="Grimwood J."/>
            <person name="Schmutz J."/>
            <person name="Soltis P."/>
            <person name="Soltis D."/>
            <person name="Chen Z.-H."/>
        </authorList>
    </citation>
    <scope>NUCLEOTIDE SEQUENCE</scope>
    <source>
        <strain evidence="18">Whitten #5841</strain>
        <tissue evidence="18">Leaf</tissue>
    </source>
</reference>
<evidence type="ECO:0000256" key="2">
    <source>
        <dbReference type="ARBA" id="ARBA00004595"/>
    </source>
</evidence>
<dbReference type="SMART" id="SM00525">
    <property type="entry name" value="FES"/>
    <property type="match status" value="1"/>
</dbReference>
<evidence type="ECO:0000256" key="16">
    <source>
        <dbReference type="HAMAP-Rule" id="MF_03183"/>
    </source>
</evidence>
<dbReference type="Pfam" id="PF00730">
    <property type="entry name" value="HhH-GPD"/>
    <property type="match status" value="1"/>
</dbReference>
<gene>
    <name evidence="16" type="primary">NTH1</name>
    <name evidence="18" type="ORF">KP509_06G033800</name>
</gene>
<comment type="caution">
    <text evidence="16">Lacks conserved residue(s) required for the propagation of feature annotation.</text>
</comment>
<comment type="caution">
    <text evidence="18">The sequence shown here is derived from an EMBL/GenBank/DDBJ whole genome shotgun (WGS) entry which is preliminary data.</text>
</comment>
<dbReference type="GO" id="GO:0046872">
    <property type="term" value="F:metal ion binding"/>
    <property type="evidence" value="ECO:0007669"/>
    <property type="project" value="UniProtKB-KW"/>
</dbReference>
<evidence type="ECO:0000256" key="11">
    <source>
        <dbReference type="ARBA" id="ARBA00023204"/>
    </source>
</evidence>
<keyword evidence="12 16" id="KW-0456">Lyase</keyword>
<comment type="similarity">
    <text evidence="3 16">Belongs to the Nth/MutY family.</text>
</comment>
<dbReference type="InterPro" id="IPR000445">
    <property type="entry name" value="HhH_motif"/>
</dbReference>
<dbReference type="PROSITE" id="PS00764">
    <property type="entry name" value="ENDONUCLEASE_III_1"/>
    <property type="match status" value="1"/>
</dbReference>
<dbReference type="GO" id="GO:0005634">
    <property type="term" value="C:nucleus"/>
    <property type="evidence" value="ECO:0007669"/>
    <property type="project" value="InterPro"/>
</dbReference>
<proteinExistence type="inferred from homology"/>
<evidence type="ECO:0000256" key="4">
    <source>
        <dbReference type="ARBA" id="ARBA00022485"/>
    </source>
</evidence>
<keyword evidence="11 16" id="KW-0234">DNA repair</keyword>
<organism evidence="18 19">
    <name type="scientific">Ceratopteris richardii</name>
    <name type="common">Triangle waterfern</name>
    <dbReference type="NCBI Taxonomy" id="49495"/>
    <lineage>
        <taxon>Eukaryota</taxon>
        <taxon>Viridiplantae</taxon>
        <taxon>Streptophyta</taxon>
        <taxon>Embryophyta</taxon>
        <taxon>Tracheophyta</taxon>
        <taxon>Polypodiopsida</taxon>
        <taxon>Polypodiidae</taxon>
        <taxon>Polypodiales</taxon>
        <taxon>Pteridineae</taxon>
        <taxon>Pteridaceae</taxon>
        <taxon>Parkerioideae</taxon>
        <taxon>Ceratopteris</taxon>
    </lineage>
</organism>
<dbReference type="SMART" id="SM00478">
    <property type="entry name" value="ENDO3c"/>
    <property type="match status" value="1"/>
</dbReference>
<keyword evidence="8" id="KW-0809">Transit peptide</keyword>
<dbReference type="PROSITE" id="PS01155">
    <property type="entry name" value="ENDONUCLEASE_III_2"/>
    <property type="match status" value="1"/>
</dbReference>
<dbReference type="EMBL" id="CM035411">
    <property type="protein sequence ID" value="KAH7434768.1"/>
    <property type="molecule type" value="Genomic_DNA"/>
</dbReference>
<protein>
    <recommendedName>
        <fullName evidence="16">Endonuclease III homolog</fullName>
        <ecNumber evidence="16">3.2.2.-</ecNumber>
        <ecNumber evidence="16">4.2.99.18</ecNumber>
    </recommendedName>
    <alternativeName>
        <fullName evidence="16">Bifunctional DNA N-glycosylase/DNA-(apurinic or apyrimidinic site) lyase</fullName>
        <shortName evidence="16">DNA glycosylase/AP lyase</shortName>
    </alternativeName>
</protein>
<evidence type="ECO:0000313" key="19">
    <source>
        <dbReference type="Proteomes" id="UP000825935"/>
    </source>
</evidence>
<dbReference type="GO" id="GO:0006289">
    <property type="term" value="P:nucleotide-excision repair"/>
    <property type="evidence" value="ECO:0007669"/>
    <property type="project" value="TreeGrafter"/>
</dbReference>
<dbReference type="GO" id="GO:0000703">
    <property type="term" value="F:oxidized pyrimidine nucleobase lesion DNA N-glycosylase activity"/>
    <property type="evidence" value="ECO:0007669"/>
    <property type="project" value="UniProtKB-UniRule"/>
</dbReference>
<evidence type="ECO:0000313" key="18">
    <source>
        <dbReference type="EMBL" id="KAH7434768.1"/>
    </source>
</evidence>
<sequence>MSHVKQGLAYVLAGAMETQTTLEESTRVLRSARKERTFVTTNFESPRKVRRNVRVKLTYDNNEKKSSALSCTQESRCLTMDRDESEKDNAGKCDTSLVIPTRWREVLAAIQEMRALGNAPVDSMGCEKAGSFLPPTERRFAILVSALLSSQTKDEVTHGAIQRLQNHGILSIEGMAKATEASISQLIYPVGFYTRKASYLKKVVSVCQEKYDGDIPNTLPGLLALPGIGPKMAHLIMNVAWGNVQGICVDTHVHRISNRLGWVGQMKPSGEIQKTKTPEETRISLEAWLPPEEWVAINPLLVGFGQTICTPVRPRCGDCLLNTRCPSAFKITENPAKIS</sequence>
<dbReference type="SUPFAM" id="SSF48150">
    <property type="entry name" value="DNA-glycosylase"/>
    <property type="match status" value="1"/>
</dbReference>
<dbReference type="Pfam" id="PF00633">
    <property type="entry name" value="HHH"/>
    <property type="match status" value="1"/>
</dbReference>
<dbReference type="GO" id="GO:0006285">
    <property type="term" value="P:base-excision repair, AP site formation"/>
    <property type="evidence" value="ECO:0007669"/>
    <property type="project" value="UniProtKB-UniRule"/>
</dbReference>
<evidence type="ECO:0000256" key="15">
    <source>
        <dbReference type="ARBA" id="ARBA00053205"/>
    </source>
</evidence>
<dbReference type="InterPro" id="IPR011257">
    <property type="entry name" value="DNA_glycosylase"/>
</dbReference>
<evidence type="ECO:0000256" key="8">
    <source>
        <dbReference type="ARBA" id="ARBA00022946"/>
    </source>
</evidence>
<dbReference type="OrthoDB" id="2099276at2759"/>
<dbReference type="InterPro" id="IPR004035">
    <property type="entry name" value="Endouclease-III_FeS-bd_BS"/>
</dbReference>
<dbReference type="OMA" id="MGCAEIP"/>
<dbReference type="EC" id="4.2.99.18" evidence="16"/>
<evidence type="ECO:0000256" key="9">
    <source>
        <dbReference type="ARBA" id="ARBA00023004"/>
    </source>
</evidence>
<dbReference type="PANTHER" id="PTHR43286:SF1">
    <property type="entry name" value="ENDONUCLEASE III-LIKE PROTEIN 1"/>
    <property type="match status" value="1"/>
</dbReference>
<comment type="function">
    <text evidence="15 16">Bifunctional DNA N-glycosylase with associated apurinic/apyrimidinic (AP) lyase function that catalyzes the first step in base excision repair (BER), the primary repair pathway for the repair of oxidative DNA damage. The DNA N-glycosylase activity releases the damaged DNA base from DNA by cleaving the N-glycosidic bond, leaving an AP site. The AP lyase activity cleaves the phosphodiester bond 3' to the AP site by a beta-elimination. Primarily recognizes and repairs oxidative base damage of pyrimidines.</text>
</comment>
<dbReference type="Proteomes" id="UP000825935">
    <property type="component" value="Chromosome 6"/>
</dbReference>
<evidence type="ECO:0000256" key="6">
    <source>
        <dbReference type="ARBA" id="ARBA00022763"/>
    </source>
</evidence>
<keyword evidence="10" id="KW-0411">Iron-sulfur</keyword>
<evidence type="ECO:0000259" key="17">
    <source>
        <dbReference type="SMART" id="SM00478"/>
    </source>
</evidence>
<evidence type="ECO:0000256" key="3">
    <source>
        <dbReference type="ARBA" id="ARBA00008343"/>
    </source>
</evidence>
<evidence type="ECO:0000256" key="12">
    <source>
        <dbReference type="ARBA" id="ARBA00023239"/>
    </source>
</evidence>
<dbReference type="InterPro" id="IPR004036">
    <property type="entry name" value="Endonuclease-III-like_CS2"/>
</dbReference>
<dbReference type="FunFam" id="1.10.340.30:FF:000005">
    <property type="entry name" value="Endonuclease III-like protein 1"/>
    <property type="match status" value="1"/>
</dbReference>